<dbReference type="InterPro" id="IPR015590">
    <property type="entry name" value="Aldehyde_DH_dom"/>
</dbReference>
<evidence type="ECO:0000259" key="6">
    <source>
        <dbReference type="Pfam" id="PF00171"/>
    </source>
</evidence>
<proteinExistence type="inferred from homology"/>
<dbReference type="SUPFAM" id="SSF53720">
    <property type="entry name" value="ALDH-like"/>
    <property type="match status" value="1"/>
</dbReference>
<comment type="caution">
    <text evidence="7">The sequence shown here is derived from an EMBL/GenBank/DDBJ whole genome shotgun (WGS) entry which is preliminary data.</text>
</comment>
<dbReference type="InterPro" id="IPR016162">
    <property type="entry name" value="Ald_DH_N"/>
</dbReference>
<evidence type="ECO:0000256" key="3">
    <source>
        <dbReference type="ARBA" id="ARBA00023027"/>
    </source>
</evidence>
<dbReference type="Proteomes" id="UP001285441">
    <property type="component" value="Unassembled WGS sequence"/>
</dbReference>
<dbReference type="EMBL" id="JAULSW010000001">
    <property type="protein sequence ID" value="KAK3393294.1"/>
    <property type="molecule type" value="Genomic_DNA"/>
</dbReference>
<accession>A0AAE0U7H9</accession>
<keyword evidence="8" id="KW-1185">Reference proteome</keyword>
<dbReference type="InterPro" id="IPR016160">
    <property type="entry name" value="Ald_DH_CS_CYS"/>
</dbReference>
<dbReference type="PANTHER" id="PTHR43720">
    <property type="entry name" value="2-AMINOMUCONIC SEMIALDEHYDE DEHYDROGENASE"/>
    <property type="match status" value="1"/>
</dbReference>
<dbReference type="PROSITE" id="PS00070">
    <property type="entry name" value="ALDEHYDE_DEHYDR_CYS"/>
    <property type="match status" value="1"/>
</dbReference>
<dbReference type="AlphaFoldDB" id="A0AAE0U7H9"/>
<dbReference type="PROSITE" id="PS00687">
    <property type="entry name" value="ALDEHYDE_DEHYDR_GLU"/>
    <property type="match status" value="1"/>
</dbReference>
<protein>
    <submittedName>
        <fullName evidence="7">Aldehyde dehydrogenase domain-containing protein</fullName>
    </submittedName>
</protein>
<organism evidence="7 8">
    <name type="scientific">Podospora didyma</name>
    <dbReference type="NCBI Taxonomy" id="330526"/>
    <lineage>
        <taxon>Eukaryota</taxon>
        <taxon>Fungi</taxon>
        <taxon>Dikarya</taxon>
        <taxon>Ascomycota</taxon>
        <taxon>Pezizomycotina</taxon>
        <taxon>Sordariomycetes</taxon>
        <taxon>Sordariomycetidae</taxon>
        <taxon>Sordariales</taxon>
        <taxon>Podosporaceae</taxon>
        <taxon>Podospora</taxon>
    </lineage>
</organism>
<dbReference type="InterPro" id="IPR016163">
    <property type="entry name" value="Ald_DH_C"/>
</dbReference>
<dbReference type="InterPro" id="IPR029510">
    <property type="entry name" value="Ald_DH_CS_GLU"/>
</dbReference>
<comment type="similarity">
    <text evidence="1 5">Belongs to the aldehyde dehydrogenase family.</text>
</comment>
<reference evidence="7" key="2">
    <citation type="submission" date="2023-06" db="EMBL/GenBank/DDBJ databases">
        <authorList>
            <consortium name="Lawrence Berkeley National Laboratory"/>
            <person name="Haridas S."/>
            <person name="Hensen N."/>
            <person name="Bonometti L."/>
            <person name="Westerberg I."/>
            <person name="Brannstrom I.O."/>
            <person name="Guillou S."/>
            <person name="Cros-Aarteil S."/>
            <person name="Calhoun S."/>
            <person name="Kuo A."/>
            <person name="Mondo S."/>
            <person name="Pangilinan J."/>
            <person name="Riley R."/>
            <person name="LaButti K."/>
            <person name="Andreopoulos B."/>
            <person name="Lipzen A."/>
            <person name="Chen C."/>
            <person name="Yanf M."/>
            <person name="Daum C."/>
            <person name="Ng V."/>
            <person name="Clum A."/>
            <person name="Steindorff A."/>
            <person name="Ohm R."/>
            <person name="Martin F."/>
            <person name="Silar P."/>
            <person name="Natvig D."/>
            <person name="Lalanne C."/>
            <person name="Gautier V."/>
            <person name="Ament-velasquez S.L."/>
            <person name="Kruys A."/>
            <person name="Hutchinson M.I."/>
            <person name="Powell A.J."/>
            <person name="Barry K."/>
            <person name="Miller A.N."/>
            <person name="Grigoriev I.V."/>
            <person name="Debuchy R."/>
            <person name="Gladieux P."/>
            <person name="Thoren M.H."/>
            <person name="Johannesson H."/>
        </authorList>
    </citation>
    <scope>NUCLEOTIDE SEQUENCE</scope>
    <source>
        <strain evidence="7">CBS 232.78</strain>
    </source>
</reference>
<evidence type="ECO:0000256" key="5">
    <source>
        <dbReference type="RuleBase" id="RU003345"/>
    </source>
</evidence>
<feature type="domain" description="Aldehyde dehydrogenase" evidence="6">
    <location>
        <begin position="64"/>
        <end position="538"/>
    </location>
</feature>
<dbReference type="FunFam" id="3.40.605.10:FF:000007">
    <property type="entry name" value="NAD/NADP-dependent betaine aldehyde dehydrogenase"/>
    <property type="match status" value="1"/>
</dbReference>
<evidence type="ECO:0000256" key="1">
    <source>
        <dbReference type="ARBA" id="ARBA00009986"/>
    </source>
</evidence>
<dbReference type="Gene3D" id="3.40.605.10">
    <property type="entry name" value="Aldehyde Dehydrogenase, Chain A, domain 1"/>
    <property type="match status" value="1"/>
</dbReference>
<feature type="active site" evidence="4">
    <location>
        <position position="292"/>
    </location>
</feature>
<keyword evidence="2 5" id="KW-0560">Oxidoreductase</keyword>
<evidence type="ECO:0000313" key="8">
    <source>
        <dbReference type="Proteomes" id="UP001285441"/>
    </source>
</evidence>
<dbReference type="Gene3D" id="3.40.309.10">
    <property type="entry name" value="Aldehyde Dehydrogenase, Chain A, domain 2"/>
    <property type="match status" value="1"/>
</dbReference>
<dbReference type="PANTHER" id="PTHR43720:SF2">
    <property type="entry name" value="2-AMINOMUCONIC SEMIALDEHYDE DEHYDROGENASE"/>
    <property type="match status" value="1"/>
</dbReference>
<evidence type="ECO:0000256" key="4">
    <source>
        <dbReference type="PROSITE-ProRule" id="PRU10007"/>
    </source>
</evidence>
<dbReference type="CDD" id="cd07093">
    <property type="entry name" value="ALDH_F8_HMSADH"/>
    <property type="match status" value="1"/>
</dbReference>
<name>A0AAE0U7H9_9PEZI</name>
<dbReference type="InterPro" id="IPR016161">
    <property type="entry name" value="Ald_DH/histidinol_DH"/>
</dbReference>
<evidence type="ECO:0000256" key="2">
    <source>
        <dbReference type="ARBA" id="ARBA00023002"/>
    </source>
</evidence>
<evidence type="ECO:0000313" key="7">
    <source>
        <dbReference type="EMBL" id="KAK3393294.1"/>
    </source>
</evidence>
<sequence length="545" mass="59645">MPGSDGSWTDAREILDVLFECDTLEKAADLLYRVRITSGIEVSSFISGVHVSVTYRSQRDPPETTVDSFEPKTGRLLAKVTCSREETVRDAVEAAKAAFPAWSKTTRAQRSQHLQRVAQLIQEHAELFAVWESIDQGKTIERARVEVERAVANFSYFSTYILHEQTTSRMVDGVAITYEHRSPAGLFALISPWNMPLYLLTWKIAPCLAFGCTAVAKPSEATSMTAFLLTRIFELAHLPPGVINIIFGDGQTGDALVRAKGINGISFTGSTSTGVAIRRATVENISKKLSLELGGKNPTVVFADAMSSAYRVRSISIAAMAAFENAGQICLCGSRIYVEKSVYADFLRQFVKHVTKRYTLRKRVGAVASREHYNKIRGYLQMAADQGATFELGGVPPELAHSAAELMGNNEAADDDDNDPLADGYWIAPTILTNVKEDSDLQRHEIFGPVVTVTPFSGGEDEAIRLANDSDYGLAAVLLTADGARTQRVGEQLDAGLVWVNSWLVRELGTPFGGMKQSGIGREGGDYSRDTFTNVRTIHLPLLYA</sequence>
<keyword evidence="3" id="KW-0520">NAD</keyword>
<reference evidence="7" key="1">
    <citation type="journal article" date="2023" name="Mol. Phylogenet. Evol.">
        <title>Genome-scale phylogeny and comparative genomics of the fungal order Sordariales.</title>
        <authorList>
            <person name="Hensen N."/>
            <person name="Bonometti L."/>
            <person name="Westerberg I."/>
            <person name="Brannstrom I.O."/>
            <person name="Guillou S."/>
            <person name="Cros-Aarteil S."/>
            <person name="Calhoun S."/>
            <person name="Haridas S."/>
            <person name="Kuo A."/>
            <person name="Mondo S."/>
            <person name="Pangilinan J."/>
            <person name="Riley R."/>
            <person name="LaButti K."/>
            <person name="Andreopoulos B."/>
            <person name="Lipzen A."/>
            <person name="Chen C."/>
            <person name="Yan M."/>
            <person name="Daum C."/>
            <person name="Ng V."/>
            <person name="Clum A."/>
            <person name="Steindorff A."/>
            <person name="Ohm R.A."/>
            <person name="Martin F."/>
            <person name="Silar P."/>
            <person name="Natvig D.O."/>
            <person name="Lalanne C."/>
            <person name="Gautier V."/>
            <person name="Ament-Velasquez S.L."/>
            <person name="Kruys A."/>
            <person name="Hutchinson M.I."/>
            <person name="Powell A.J."/>
            <person name="Barry K."/>
            <person name="Miller A.N."/>
            <person name="Grigoriev I.V."/>
            <person name="Debuchy R."/>
            <person name="Gladieux P."/>
            <person name="Hiltunen Thoren M."/>
            <person name="Johannesson H."/>
        </authorList>
    </citation>
    <scope>NUCLEOTIDE SEQUENCE</scope>
    <source>
        <strain evidence="7">CBS 232.78</strain>
    </source>
</reference>
<gene>
    <name evidence="7" type="ORF">B0H63DRAFT_387591</name>
</gene>
<dbReference type="GO" id="GO:0016620">
    <property type="term" value="F:oxidoreductase activity, acting on the aldehyde or oxo group of donors, NAD or NADP as acceptor"/>
    <property type="evidence" value="ECO:0007669"/>
    <property type="project" value="InterPro"/>
</dbReference>
<dbReference type="Pfam" id="PF00171">
    <property type="entry name" value="Aldedh"/>
    <property type="match status" value="1"/>
</dbReference>